<proteinExistence type="predicted"/>
<accession>A0A2T4CDQ6</accession>
<organism evidence="2 3">
    <name type="scientific">Trichoderma longibrachiatum ATCC 18648</name>
    <dbReference type="NCBI Taxonomy" id="983965"/>
    <lineage>
        <taxon>Eukaryota</taxon>
        <taxon>Fungi</taxon>
        <taxon>Dikarya</taxon>
        <taxon>Ascomycota</taxon>
        <taxon>Pezizomycotina</taxon>
        <taxon>Sordariomycetes</taxon>
        <taxon>Hypocreomycetidae</taxon>
        <taxon>Hypocreales</taxon>
        <taxon>Hypocreaceae</taxon>
        <taxon>Trichoderma</taxon>
    </lineage>
</organism>
<name>A0A2T4CDQ6_TRILO</name>
<sequence>MDHGSSASLRPSLSDPTGSELVQSGPLLQLPPCPSANNKPRPLSLPAAARSRAVELQFIRNPWNVASTAWSTGSPLGCSLVFRGQQGGEERILGGVRLVVPCLCILVSLPVTTRHCRASESGADSTPSGSCAASRACSQVHGSGGLCAESRGGAPSLQ</sequence>
<reference evidence="2 3" key="1">
    <citation type="submission" date="2016-07" db="EMBL/GenBank/DDBJ databases">
        <title>Multiple horizontal gene transfer events from other fungi enriched the ability of initially mycotrophic Trichoderma (Ascomycota) to feed on dead plant biomass.</title>
        <authorList>
            <consortium name="DOE Joint Genome Institute"/>
            <person name="Aerts A."/>
            <person name="Atanasova L."/>
            <person name="Chenthamara K."/>
            <person name="Zhang J."/>
            <person name="Grujic M."/>
            <person name="Henrissat B."/>
            <person name="Kuo A."/>
            <person name="Salamov A."/>
            <person name="Lipzen A."/>
            <person name="Labutti K."/>
            <person name="Barry K."/>
            <person name="Miao Y."/>
            <person name="Rahimi M.J."/>
            <person name="Shen Q."/>
            <person name="Grigoriev I.V."/>
            <person name="Kubicek C.P."/>
            <person name="Druzhinina I.S."/>
        </authorList>
    </citation>
    <scope>NUCLEOTIDE SEQUENCE [LARGE SCALE GENOMIC DNA]</scope>
    <source>
        <strain evidence="2 3">ATCC 18648</strain>
    </source>
</reference>
<keyword evidence="3" id="KW-1185">Reference proteome</keyword>
<gene>
    <name evidence="2" type="ORF">M440DRAFT_245217</name>
</gene>
<evidence type="ECO:0000313" key="2">
    <source>
        <dbReference type="EMBL" id="PTB79683.1"/>
    </source>
</evidence>
<evidence type="ECO:0000313" key="3">
    <source>
        <dbReference type="Proteomes" id="UP000240760"/>
    </source>
</evidence>
<feature type="region of interest" description="Disordered" evidence="1">
    <location>
        <begin position="1"/>
        <end position="26"/>
    </location>
</feature>
<evidence type="ECO:0000256" key="1">
    <source>
        <dbReference type="SAM" id="MobiDB-lite"/>
    </source>
</evidence>
<dbReference type="EMBL" id="KZ679128">
    <property type="protein sequence ID" value="PTB79683.1"/>
    <property type="molecule type" value="Genomic_DNA"/>
</dbReference>
<dbReference type="Proteomes" id="UP000240760">
    <property type="component" value="Unassembled WGS sequence"/>
</dbReference>
<protein>
    <submittedName>
        <fullName evidence="2">Uncharacterized protein</fullName>
    </submittedName>
</protein>
<dbReference type="AlphaFoldDB" id="A0A2T4CDQ6"/>
<feature type="compositionally biased region" description="Polar residues" evidence="1">
    <location>
        <begin position="1"/>
        <end position="22"/>
    </location>
</feature>